<feature type="transmembrane region" description="Helical" evidence="1">
    <location>
        <begin position="127"/>
        <end position="150"/>
    </location>
</feature>
<keyword evidence="1" id="KW-0812">Transmembrane</keyword>
<protein>
    <submittedName>
        <fullName evidence="2">Uncharacterized protein</fullName>
    </submittedName>
</protein>
<name>A0A6S6RTB4_9BACT</name>
<evidence type="ECO:0000256" key="1">
    <source>
        <dbReference type="SAM" id="Phobius"/>
    </source>
</evidence>
<keyword evidence="1" id="KW-0472">Membrane</keyword>
<accession>A0A6S6RTB4</accession>
<feature type="transmembrane region" description="Helical" evidence="1">
    <location>
        <begin position="20"/>
        <end position="37"/>
    </location>
</feature>
<dbReference type="AlphaFoldDB" id="A0A6S6RTB4"/>
<evidence type="ECO:0000313" key="2">
    <source>
        <dbReference type="EMBL" id="CAA6798716.1"/>
    </source>
</evidence>
<feature type="transmembrane region" description="Helical" evidence="1">
    <location>
        <begin position="101"/>
        <end position="121"/>
    </location>
</feature>
<sequence length="153" mass="17644">MQFLDKSKELNKNPLLKKLILFLVLTLLLYLGLDIVLHQHQIGLTLTTASNTIIGNEEEFLDPILFDTLLECTHSNILSSMITLMLLALILIRLNPSSKQYLIHFSFITAILSHVALLLTFSYSLFITLWIGFFILWHLLAFIMGLSIMWRLR</sequence>
<keyword evidence="1" id="KW-1133">Transmembrane helix</keyword>
<dbReference type="EMBL" id="CACVAP010000011">
    <property type="protein sequence ID" value="CAA6798716.1"/>
    <property type="molecule type" value="Genomic_DNA"/>
</dbReference>
<feature type="transmembrane region" description="Helical" evidence="1">
    <location>
        <begin position="77"/>
        <end position="94"/>
    </location>
</feature>
<organism evidence="2">
    <name type="scientific">uncultured Sulfurovum sp</name>
    <dbReference type="NCBI Taxonomy" id="269237"/>
    <lineage>
        <taxon>Bacteria</taxon>
        <taxon>Pseudomonadati</taxon>
        <taxon>Campylobacterota</taxon>
        <taxon>Epsilonproteobacteria</taxon>
        <taxon>Campylobacterales</taxon>
        <taxon>Sulfurovaceae</taxon>
        <taxon>Sulfurovum</taxon>
        <taxon>environmental samples</taxon>
    </lineage>
</organism>
<reference evidence="2" key="1">
    <citation type="submission" date="2020-01" db="EMBL/GenBank/DDBJ databases">
        <authorList>
            <person name="Meier V. D."/>
            <person name="Meier V D."/>
        </authorList>
    </citation>
    <scope>NUCLEOTIDE SEQUENCE</scope>
    <source>
        <strain evidence="2">HLG_WM_MAG_06</strain>
    </source>
</reference>
<proteinExistence type="predicted"/>
<gene>
    <name evidence="2" type="ORF">HELGO_WM2244</name>
</gene>